<accession>A0A176WB10</accession>
<proteinExistence type="predicted"/>
<name>A0A176WB10_MARPO</name>
<sequence length="187" mass="19395">MPVRAFIGLHALEPYDPDPGSDILIGGATPVRGTCPCGPEHARPVATGYPDRPAAWDRDLLRRSASWNRSRAMGSAGRADRRGRGRGRGCAGGGGAGESDEREEGSKEGIEGSEGGKERERESEGEGACADWSAASLTSLVARSGSLYNPRLARRTASATTSVAAPCGGGVAGALWEMASRREGAQE</sequence>
<feature type="region of interest" description="Disordered" evidence="1">
    <location>
        <begin position="67"/>
        <end position="130"/>
    </location>
</feature>
<gene>
    <name evidence="2" type="ORF">AXG93_702s1260</name>
</gene>
<evidence type="ECO:0000256" key="1">
    <source>
        <dbReference type="SAM" id="MobiDB-lite"/>
    </source>
</evidence>
<evidence type="ECO:0000313" key="3">
    <source>
        <dbReference type="Proteomes" id="UP000077202"/>
    </source>
</evidence>
<feature type="compositionally biased region" description="Gly residues" evidence="1">
    <location>
        <begin position="88"/>
        <end position="97"/>
    </location>
</feature>
<feature type="compositionally biased region" description="Basic and acidic residues" evidence="1">
    <location>
        <begin position="104"/>
        <end position="124"/>
    </location>
</feature>
<dbReference type="EMBL" id="LVLJ01001444">
    <property type="protein sequence ID" value="OAE29572.1"/>
    <property type="molecule type" value="Genomic_DNA"/>
</dbReference>
<comment type="caution">
    <text evidence="2">The sequence shown here is derived from an EMBL/GenBank/DDBJ whole genome shotgun (WGS) entry which is preliminary data.</text>
</comment>
<keyword evidence="3" id="KW-1185">Reference proteome</keyword>
<evidence type="ECO:0000313" key="2">
    <source>
        <dbReference type="EMBL" id="OAE29572.1"/>
    </source>
</evidence>
<organism evidence="2 3">
    <name type="scientific">Marchantia polymorpha subsp. ruderalis</name>
    <dbReference type="NCBI Taxonomy" id="1480154"/>
    <lineage>
        <taxon>Eukaryota</taxon>
        <taxon>Viridiplantae</taxon>
        <taxon>Streptophyta</taxon>
        <taxon>Embryophyta</taxon>
        <taxon>Marchantiophyta</taxon>
        <taxon>Marchantiopsida</taxon>
        <taxon>Marchantiidae</taxon>
        <taxon>Marchantiales</taxon>
        <taxon>Marchantiaceae</taxon>
        <taxon>Marchantia</taxon>
    </lineage>
</organism>
<reference evidence="2" key="1">
    <citation type="submission" date="2016-03" db="EMBL/GenBank/DDBJ databases">
        <title>Mechanisms controlling the formation of the plant cell surface in tip-growing cells are functionally conserved among land plants.</title>
        <authorList>
            <person name="Honkanen S."/>
            <person name="Jones V.A."/>
            <person name="Morieri G."/>
            <person name="Champion C."/>
            <person name="Hetherington A.J."/>
            <person name="Kelly S."/>
            <person name="Saint-Marcoux D."/>
            <person name="Proust H."/>
            <person name="Prescott H."/>
            <person name="Dolan L."/>
        </authorList>
    </citation>
    <scope>NUCLEOTIDE SEQUENCE [LARGE SCALE GENOMIC DNA]</scope>
    <source>
        <tissue evidence="2">Whole gametophyte</tissue>
    </source>
</reference>
<dbReference type="AlphaFoldDB" id="A0A176WB10"/>
<protein>
    <submittedName>
        <fullName evidence="2">Uncharacterized protein</fullName>
    </submittedName>
</protein>
<dbReference type="Proteomes" id="UP000077202">
    <property type="component" value="Unassembled WGS sequence"/>
</dbReference>